<dbReference type="InterPro" id="IPR017389">
    <property type="entry name" value="Nucleoporin_NUP53"/>
</dbReference>
<dbReference type="SUPFAM" id="SSF54928">
    <property type="entry name" value="RNA-binding domain, RBD"/>
    <property type="match status" value="1"/>
</dbReference>
<organism evidence="12">
    <name type="scientific">Phallusia mammillata</name>
    <dbReference type="NCBI Taxonomy" id="59560"/>
    <lineage>
        <taxon>Eukaryota</taxon>
        <taxon>Metazoa</taxon>
        <taxon>Chordata</taxon>
        <taxon>Tunicata</taxon>
        <taxon>Ascidiacea</taxon>
        <taxon>Phlebobranchia</taxon>
        <taxon>Ascidiidae</taxon>
        <taxon>Phallusia</taxon>
    </lineage>
</organism>
<dbReference type="PANTHER" id="PTHR21527:SF6">
    <property type="entry name" value="NUCLEOPORIN NUP35"/>
    <property type="match status" value="1"/>
</dbReference>
<dbReference type="GO" id="GO:0044615">
    <property type="term" value="C:nuclear pore nuclear basket"/>
    <property type="evidence" value="ECO:0007669"/>
    <property type="project" value="TreeGrafter"/>
</dbReference>
<evidence type="ECO:0000256" key="4">
    <source>
        <dbReference type="ARBA" id="ARBA00022816"/>
    </source>
</evidence>
<dbReference type="PIRSF" id="PIRSF038119">
    <property type="entry name" value="Nucleoporin_NUP53"/>
    <property type="match status" value="1"/>
</dbReference>
<dbReference type="PANTHER" id="PTHR21527">
    <property type="entry name" value="NUCLEOPORIN NUP35"/>
    <property type="match status" value="1"/>
</dbReference>
<evidence type="ECO:0000256" key="9">
    <source>
        <dbReference type="PIRNR" id="PIRNR038119"/>
    </source>
</evidence>
<dbReference type="InterPro" id="IPR012677">
    <property type="entry name" value="Nucleotide-bd_a/b_plait_sf"/>
</dbReference>
<dbReference type="PROSITE" id="PS51472">
    <property type="entry name" value="RRM_NUP35"/>
    <property type="match status" value="1"/>
</dbReference>
<feature type="compositionally biased region" description="Polar residues" evidence="10">
    <location>
        <begin position="13"/>
        <end position="25"/>
    </location>
</feature>
<dbReference type="GO" id="GO:0006607">
    <property type="term" value="P:NLS-bearing protein import into nucleus"/>
    <property type="evidence" value="ECO:0007669"/>
    <property type="project" value="TreeGrafter"/>
</dbReference>
<dbReference type="GO" id="GO:0051028">
    <property type="term" value="P:mRNA transport"/>
    <property type="evidence" value="ECO:0007669"/>
    <property type="project" value="UniProtKB-UniRule"/>
</dbReference>
<feature type="region of interest" description="Disordered" evidence="10">
    <location>
        <begin position="1"/>
        <end position="80"/>
    </location>
</feature>
<keyword evidence="3 9" id="KW-0813">Transport</keyword>
<keyword evidence="5 9" id="KW-0653">Protein transport</keyword>
<evidence type="ECO:0000256" key="1">
    <source>
        <dbReference type="ARBA" id="ARBA00004567"/>
    </source>
</evidence>
<evidence type="ECO:0000313" key="12">
    <source>
        <dbReference type="EMBL" id="CAB3264511.1"/>
    </source>
</evidence>
<evidence type="ECO:0000256" key="3">
    <source>
        <dbReference type="ARBA" id="ARBA00022448"/>
    </source>
</evidence>
<comment type="similarity">
    <text evidence="2 9">Belongs to the Nup35 family.</text>
</comment>
<name>A0A6F9DMU6_9ASCI</name>
<reference evidence="12" key="1">
    <citation type="submission" date="2020-04" db="EMBL/GenBank/DDBJ databases">
        <authorList>
            <person name="Neveu A P."/>
        </authorList>
    </citation>
    <scope>NUCLEOTIDE SEQUENCE</scope>
    <source>
        <tissue evidence="12">Whole embryo</tissue>
    </source>
</reference>
<proteinExistence type="evidence at transcript level"/>
<keyword evidence="7 9" id="KW-0906">Nuclear pore complex</keyword>
<evidence type="ECO:0000256" key="2">
    <source>
        <dbReference type="ARBA" id="ARBA00009454"/>
    </source>
</evidence>
<gene>
    <name evidence="12" type="primary">Nup35</name>
</gene>
<keyword evidence="8 9" id="KW-0539">Nucleus</keyword>
<dbReference type="GO" id="GO:0003676">
    <property type="term" value="F:nucleic acid binding"/>
    <property type="evidence" value="ECO:0007669"/>
    <property type="project" value="InterPro"/>
</dbReference>
<feature type="domain" description="RRM Nup35-type" evidence="11">
    <location>
        <begin position="169"/>
        <end position="250"/>
    </location>
</feature>
<evidence type="ECO:0000256" key="6">
    <source>
        <dbReference type="ARBA" id="ARBA00023010"/>
    </source>
</evidence>
<dbReference type="GO" id="GO:0006999">
    <property type="term" value="P:nuclear pore organization"/>
    <property type="evidence" value="ECO:0007669"/>
    <property type="project" value="TreeGrafter"/>
</dbReference>
<dbReference type="Pfam" id="PF05172">
    <property type="entry name" value="RRM_Nup35"/>
    <property type="match status" value="1"/>
</dbReference>
<dbReference type="FunFam" id="3.30.70.330:FF:000095">
    <property type="entry name" value="Putative Nucleoporin NUP53"/>
    <property type="match status" value="1"/>
</dbReference>
<dbReference type="GO" id="GO:0044613">
    <property type="term" value="C:nuclear pore central transport channel"/>
    <property type="evidence" value="ECO:0007669"/>
    <property type="project" value="TreeGrafter"/>
</dbReference>
<keyword evidence="6 9" id="KW-0811">Translocation</keyword>
<feature type="compositionally biased region" description="Polar residues" evidence="10">
    <location>
        <begin position="39"/>
        <end position="65"/>
    </location>
</feature>
<sequence length="310" mass="33715">MDSAEPMHLGSPLATNITTSPSNPSGHGHQFLPGFLMGNLSQVSSPAPLNQSLTGSKHQPSTSPLFGQKTMRRSTSQRPDEHYRLLSTGSDAHIKEKGGAPPLATLMDDIAMLEKHASQRERFGSDMKLFSPTRNVSPSRLNEQSRHSVLMTSPSHEGMSSESFVSPQAITSTWVTVFGFPPQQTSLILKQFSQFGTILSYHVAGNGGNWIHIHYETLLQAKKALSRNGKVLCDNMMLGVMACNSIPNGEGQSLLEESSISVTSPHNMSQRTMPIRNLSASVYSSSPQVNNSTPQKTNTMITKAMDFLFG</sequence>
<evidence type="ECO:0000256" key="5">
    <source>
        <dbReference type="ARBA" id="ARBA00022927"/>
    </source>
</evidence>
<protein>
    <recommendedName>
        <fullName evidence="9">Nucleoporin NUP53</fullName>
    </recommendedName>
</protein>
<dbReference type="InterPro" id="IPR035979">
    <property type="entry name" value="RBD_domain_sf"/>
</dbReference>
<evidence type="ECO:0000256" key="8">
    <source>
        <dbReference type="ARBA" id="ARBA00023242"/>
    </source>
</evidence>
<comment type="subcellular location">
    <subcellularLocation>
        <location evidence="1 9">Nucleus</location>
        <location evidence="1 9">Nuclear pore complex</location>
    </subcellularLocation>
</comment>
<dbReference type="GO" id="GO:0017056">
    <property type="term" value="F:structural constituent of nuclear pore"/>
    <property type="evidence" value="ECO:0007669"/>
    <property type="project" value="InterPro"/>
</dbReference>
<keyword evidence="4 9" id="KW-0509">mRNA transport</keyword>
<accession>A0A6F9DMU6</accession>
<evidence type="ECO:0000256" key="10">
    <source>
        <dbReference type="SAM" id="MobiDB-lite"/>
    </source>
</evidence>
<dbReference type="Gene3D" id="3.30.70.330">
    <property type="match status" value="1"/>
</dbReference>
<evidence type="ECO:0000256" key="7">
    <source>
        <dbReference type="ARBA" id="ARBA00023132"/>
    </source>
</evidence>
<evidence type="ECO:0000259" key="11">
    <source>
        <dbReference type="PROSITE" id="PS51472"/>
    </source>
</evidence>
<comment type="function">
    <text evidence="9">Functions as a component of the nuclear pore complex (NPC).</text>
</comment>
<dbReference type="AlphaFoldDB" id="A0A6F9DMU6"/>
<dbReference type="EMBL" id="LR788649">
    <property type="protein sequence ID" value="CAB3264511.1"/>
    <property type="molecule type" value="mRNA"/>
</dbReference>
<dbReference type="GO" id="GO:0031965">
    <property type="term" value="C:nuclear membrane"/>
    <property type="evidence" value="ECO:0007669"/>
    <property type="project" value="InterPro"/>
</dbReference>
<dbReference type="GO" id="GO:0005543">
    <property type="term" value="F:phospholipid binding"/>
    <property type="evidence" value="ECO:0007669"/>
    <property type="project" value="TreeGrafter"/>
</dbReference>
<dbReference type="InterPro" id="IPR007846">
    <property type="entry name" value="RRM_NUP35_dom"/>
</dbReference>